<dbReference type="Pfam" id="PF01594">
    <property type="entry name" value="AI-2E_transport"/>
    <property type="match status" value="1"/>
</dbReference>
<keyword evidence="11" id="KW-1185">Reference proteome</keyword>
<comment type="similarity">
    <text evidence="2">Belongs to the autoinducer-2 exporter (AI-2E) (TC 2.A.86) family.</text>
</comment>
<evidence type="ECO:0000256" key="6">
    <source>
        <dbReference type="ARBA" id="ARBA00022989"/>
    </source>
</evidence>
<dbReference type="GO" id="GO:0055085">
    <property type="term" value="P:transmembrane transport"/>
    <property type="evidence" value="ECO:0007669"/>
    <property type="project" value="TreeGrafter"/>
</dbReference>
<dbReference type="RefSeq" id="WP_135977195.1">
    <property type="nucleotide sequence ID" value="NZ_BQKC01000001.1"/>
</dbReference>
<evidence type="ECO:0000313" key="11">
    <source>
        <dbReference type="Proteomes" id="UP001055025"/>
    </source>
</evidence>
<dbReference type="GO" id="GO:0005886">
    <property type="term" value="C:plasma membrane"/>
    <property type="evidence" value="ECO:0007669"/>
    <property type="project" value="UniProtKB-SubCell"/>
</dbReference>
<accession>A0AAV5B3Z7</accession>
<proteinExistence type="inferred from homology"/>
<evidence type="ECO:0000256" key="3">
    <source>
        <dbReference type="ARBA" id="ARBA00022448"/>
    </source>
</evidence>
<evidence type="ECO:0000256" key="7">
    <source>
        <dbReference type="ARBA" id="ARBA00023136"/>
    </source>
</evidence>
<feature type="region of interest" description="Disordered" evidence="8">
    <location>
        <begin position="408"/>
        <end position="468"/>
    </location>
</feature>
<sequence length="468" mass="50038">MAGQPSVQQPTGVPASDRLRMVRVWTVVGFVLVFIFVVWALGFLAPAIEFLAVGIIVGFICSPLVNWLENHGVGRALGAIMALVCVLGVAAAVVAVLGPAFTEQLTSLLERIPGYLRETQDWLRSLFERYGNADTADLQQNMTGVVDALSTMGSRFATDLASQLSSGLLPNLMNIVNVFFMFFLGLVMAYWLARDYPRIVREFAVIAGPAHRDDLTLLLAVASRSMGGYMRGIVITSIVGGSLAFLGFTVVGQPYAPLMGILTGLLHFVPVVGPWISAAIATVTALFVSPVCAFWTLVVAMVAENVTDNVVSPVVMRSAVQVHPALSLLAIVVGSSLGGAVGMAISIPVSAAIKGVFIYYFETRTGRQLVSRDGALFQGTPYRHADGSPAPSCDALDDDHFFATSRLVPEPPETDVTAEADPAPRPDVTEVIRRHAAEAASILERGHDRASGQRGGDAQDDDRDRDKR</sequence>
<evidence type="ECO:0000313" key="10">
    <source>
        <dbReference type="EMBL" id="GJM55531.1"/>
    </source>
</evidence>
<dbReference type="AlphaFoldDB" id="A0AAV5B3Z7"/>
<evidence type="ECO:0000256" key="8">
    <source>
        <dbReference type="SAM" id="MobiDB-lite"/>
    </source>
</evidence>
<evidence type="ECO:0000256" key="1">
    <source>
        <dbReference type="ARBA" id="ARBA00004651"/>
    </source>
</evidence>
<dbReference type="Proteomes" id="UP001055025">
    <property type="component" value="Unassembled WGS sequence"/>
</dbReference>
<dbReference type="PANTHER" id="PTHR21716">
    <property type="entry name" value="TRANSMEMBRANE PROTEIN"/>
    <property type="match status" value="1"/>
</dbReference>
<dbReference type="EMBL" id="BQKC01000001">
    <property type="protein sequence ID" value="GJM55531.1"/>
    <property type="molecule type" value="Genomic_DNA"/>
</dbReference>
<keyword evidence="3" id="KW-0813">Transport</keyword>
<keyword evidence="5 9" id="KW-0812">Transmembrane</keyword>
<protein>
    <recommendedName>
        <fullName evidence="12">PurR-regulated permease PerM</fullName>
    </recommendedName>
</protein>
<evidence type="ECO:0000256" key="5">
    <source>
        <dbReference type="ARBA" id="ARBA00022692"/>
    </source>
</evidence>
<organism evidence="10 11">
    <name type="scientific">Granulimonas faecalis</name>
    <dbReference type="NCBI Taxonomy" id="2894155"/>
    <lineage>
        <taxon>Bacteria</taxon>
        <taxon>Bacillati</taxon>
        <taxon>Actinomycetota</taxon>
        <taxon>Coriobacteriia</taxon>
        <taxon>Coriobacteriales</taxon>
        <taxon>Kribbibacteriaceae</taxon>
        <taxon>Granulimonas</taxon>
    </lineage>
</organism>
<feature type="transmembrane region" description="Helical" evidence="9">
    <location>
        <begin position="233"/>
        <end position="255"/>
    </location>
</feature>
<reference evidence="10" key="1">
    <citation type="journal article" date="2022" name="Int. J. Syst. Evol. Microbiol.">
        <title>Granulimonas faecalis gen. nov., sp. nov., and Leptogranulimonas caecicola gen. nov., sp. nov., novel lactate-producing Atopobiaceae bacteria isolated from mouse intestines, and an emended description of the family Atopobiaceae.</title>
        <authorList>
            <person name="Morinaga K."/>
            <person name="Kusada H."/>
            <person name="Sakamoto S."/>
            <person name="Murakami T."/>
            <person name="Toyoda A."/>
            <person name="Mori H."/>
            <person name="Meng X.Y."/>
            <person name="Takashino M."/>
            <person name="Murotomi K."/>
            <person name="Tamaki H."/>
        </authorList>
    </citation>
    <scope>NUCLEOTIDE SEQUENCE</scope>
    <source>
        <strain evidence="10">OPF53</strain>
    </source>
</reference>
<name>A0AAV5B3Z7_9ACTN</name>
<comment type="subcellular location">
    <subcellularLocation>
        <location evidence="1">Cell membrane</location>
        <topology evidence="1">Multi-pass membrane protein</topology>
    </subcellularLocation>
</comment>
<gene>
    <name evidence="10" type="ORF">ATOP_11860</name>
</gene>
<evidence type="ECO:0000256" key="9">
    <source>
        <dbReference type="SAM" id="Phobius"/>
    </source>
</evidence>
<dbReference type="PANTHER" id="PTHR21716:SF53">
    <property type="entry name" value="PERMEASE PERM-RELATED"/>
    <property type="match status" value="1"/>
</dbReference>
<feature type="transmembrane region" description="Helical" evidence="9">
    <location>
        <begin position="50"/>
        <end position="68"/>
    </location>
</feature>
<feature type="transmembrane region" description="Helical" evidence="9">
    <location>
        <begin position="275"/>
        <end position="302"/>
    </location>
</feature>
<keyword evidence="7 9" id="KW-0472">Membrane</keyword>
<evidence type="ECO:0008006" key="12">
    <source>
        <dbReference type="Google" id="ProtNLM"/>
    </source>
</evidence>
<feature type="transmembrane region" description="Helical" evidence="9">
    <location>
        <begin position="24"/>
        <end position="44"/>
    </location>
</feature>
<keyword evidence="6 9" id="KW-1133">Transmembrane helix</keyword>
<evidence type="ECO:0000256" key="4">
    <source>
        <dbReference type="ARBA" id="ARBA00022475"/>
    </source>
</evidence>
<evidence type="ECO:0000256" key="2">
    <source>
        <dbReference type="ARBA" id="ARBA00009773"/>
    </source>
</evidence>
<dbReference type="InterPro" id="IPR002549">
    <property type="entry name" value="AI-2E-like"/>
</dbReference>
<feature type="transmembrane region" description="Helical" evidence="9">
    <location>
        <begin position="172"/>
        <end position="193"/>
    </location>
</feature>
<feature type="transmembrane region" description="Helical" evidence="9">
    <location>
        <begin position="80"/>
        <end position="101"/>
    </location>
</feature>
<comment type="caution">
    <text evidence="10">The sequence shown here is derived from an EMBL/GenBank/DDBJ whole genome shotgun (WGS) entry which is preliminary data.</text>
</comment>
<keyword evidence="4" id="KW-1003">Cell membrane</keyword>
<feature type="compositionally biased region" description="Basic and acidic residues" evidence="8">
    <location>
        <begin position="422"/>
        <end position="437"/>
    </location>
</feature>